<dbReference type="EMBL" id="MG193395">
    <property type="protein sequence ID" value="AXS65403.1"/>
    <property type="molecule type" value="Genomic_DNA"/>
</dbReference>
<protein>
    <submittedName>
        <fullName evidence="2">NADH dehydrogenase subunit 4L</fullName>
    </submittedName>
</protein>
<proteinExistence type="predicted"/>
<feature type="transmembrane region" description="Helical" evidence="1">
    <location>
        <begin position="20"/>
        <end position="41"/>
    </location>
</feature>
<evidence type="ECO:0000256" key="1">
    <source>
        <dbReference type="SAM" id="Phobius"/>
    </source>
</evidence>
<keyword evidence="1" id="KW-0812">Transmembrane</keyword>
<geneLocation type="mitochondrion" evidence="2"/>
<feature type="transmembrane region" description="Helical" evidence="1">
    <location>
        <begin position="47"/>
        <end position="72"/>
    </location>
</feature>
<keyword evidence="1" id="KW-1133">Transmembrane helix</keyword>
<keyword evidence="2" id="KW-0496">Mitochondrion</keyword>
<sequence>MTLLIMMMFLSLMFSFLKNYIHFMNMLIIFECFILLIFFNLNNYEEIYILIIFCVFSVCESSLGLTLMIIMIRCNSNDFCSLKFLTC</sequence>
<accession>A0A346RH56</accession>
<reference evidence="2" key="1">
    <citation type="journal article" date="2018" name="J. ISSAAS">
        <title>The contribution of mitochondrial metagenomics to large-scale data mining and phylogenetic analysis of Coleoptera.</title>
        <authorList>
            <person name="Miller K."/>
            <person name="Linard B."/>
            <person name="Motyka M."/>
            <person name="Bocek M."/>
            <person name="Vogler A.P."/>
        </authorList>
    </citation>
    <scope>NUCLEOTIDE SEQUENCE</scope>
</reference>
<keyword evidence="1" id="KW-0472">Membrane</keyword>
<dbReference type="Gene3D" id="1.10.287.3510">
    <property type="match status" value="1"/>
</dbReference>
<gene>
    <name evidence="2" type="primary">nad4l</name>
</gene>
<organism evidence="2">
    <name type="scientific">Coleoptera sp. 15 KM-2017</name>
    <dbReference type="NCBI Taxonomy" id="2219318"/>
    <lineage>
        <taxon>Eukaryota</taxon>
        <taxon>Metazoa</taxon>
        <taxon>Ecdysozoa</taxon>
        <taxon>Arthropoda</taxon>
        <taxon>Hexapoda</taxon>
        <taxon>Insecta</taxon>
        <taxon>Pterygota</taxon>
        <taxon>Neoptera</taxon>
        <taxon>Endopterygota</taxon>
        <taxon>Coleoptera</taxon>
    </lineage>
</organism>
<name>A0A346RH56_9COLE</name>
<dbReference type="AlphaFoldDB" id="A0A346RH56"/>
<evidence type="ECO:0000313" key="2">
    <source>
        <dbReference type="EMBL" id="AXS65403.1"/>
    </source>
</evidence>